<feature type="domain" description="PPIase cyclophilin-type" evidence="9">
    <location>
        <begin position="55"/>
        <end position="186"/>
    </location>
</feature>
<evidence type="ECO:0000259" key="8">
    <source>
        <dbReference type="PROSITE" id="PS50059"/>
    </source>
</evidence>
<dbReference type="SUPFAM" id="SSF50891">
    <property type="entry name" value="Cyclophilin-like"/>
    <property type="match status" value="1"/>
</dbReference>
<comment type="catalytic activity">
    <reaction evidence="1 6">
        <text>[protein]-peptidylproline (omega=180) = [protein]-peptidylproline (omega=0)</text>
        <dbReference type="Rhea" id="RHEA:16237"/>
        <dbReference type="Rhea" id="RHEA-COMP:10747"/>
        <dbReference type="Rhea" id="RHEA-COMP:10748"/>
        <dbReference type="ChEBI" id="CHEBI:83833"/>
        <dbReference type="ChEBI" id="CHEBI:83834"/>
        <dbReference type="EC" id="5.2.1.8"/>
    </reaction>
</comment>
<dbReference type="Gene3D" id="2.40.100.10">
    <property type="entry name" value="Cyclophilin-like"/>
    <property type="match status" value="1"/>
</dbReference>
<dbReference type="Pfam" id="PF00160">
    <property type="entry name" value="Pro_isomerase"/>
    <property type="match status" value="1"/>
</dbReference>
<dbReference type="InterPro" id="IPR001179">
    <property type="entry name" value="PPIase_FKBP_dom"/>
</dbReference>
<proteinExistence type="inferred from homology"/>
<reference evidence="11" key="1">
    <citation type="journal article" date="2019" name="Int. J. Syst. Evol. Microbiol.">
        <title>The Global Catalogue of Microorganisms (GCM) 10K type strain sequencing project: providing services to taxonomists for standard genome sequencing and annotation.</title>
        <authorList>
            <consortium name="The Broad Institute Genomics Platform"/>
            <consortium name="The Broad Institute Genome Sequencing Center for Infectious Disease"/>
            <person name="Wu L."/>
            <person name="Ma J."/>
        </authorList>
    </citation>
    <scope>NUCLEOTIDE SEQUENCE [LARGE SCALE GENOMIC DNA]</scope>
    <source>
        <strain evidence="11">JCM 17069</strain>
    </source>
</reference>
<evidence type="ECO:0000256" key="3">
    <source>
        <dbReference type="ARBA" id="ARBA00013194"/>
    </source>
</evidence>
<keyword evidence="5 6" id="KW-0413">Isomerase</keyword>
<dbReference type="Gene3D" id="3.10.50.40">
    <property type="match status" value="1"/>
</dbReference>
<feature type="signal peptide" evidence="7">
    <location>
        <begin position="1"/>
        <end position="20"/>
    </location>
</feature>
<keyword evidence="11" id="KW-1185">Reference proteome</keyword>
<evidence type="ECO:0000256" key="7">
    <source>
        <dbReference type="SAM" id="SignalP"/>
    </source>
</evidence>
<dbReference type="GO" id="GO:0016853">
    <property type="term" value="F:isomerase activity"/>
    <property type="evidence" value="ECO:0007669"/>
    <property type="project" value="UniProtKB-KW"/>
</dbReference>
<dbReference type="EC" id="5.2.1.8" evidence="3 6"/>
<evidence type="ECO:0000256" key="6">
    <source>
        <dbReference type="PROSITE-ProRule" id="PRU00277"/>
    </source>
</evidence>
<evidence type="ECO:0000256" key="5">
    <source>
        <dbReference type="ARBA" id="ARBA00023235"/>
    </source>
</evidence>
<comment type="caution">
    <text evidence="10">The sequence shown here is derived from an EMBL/GenBank/DDBJ whole genome shotgun (WGS) entry which is preliminary data.</text>
</comment>
<keyword evidence="7" id="KW-0732">Signal</keyword>
<dbReference type="PANTHER" id="PTHR45625:SF4">
    <property type="entry name" value="PEPTIDYLPROLYL ISOMERASE DOMAIN AND WD REPEAT-CONTAINING PROTEIN 1"/>
    <property type="match status" value="1"/>
</dbReference>
<dbReference type="PANTHER" id="PTHR45625">
    <property type="entry name" value="PEPTIDYL-PROLYL CIS-TRANS ISOMERASE-RELATED"/>
    <property type="match status" value="1"/>
</dbReference>
<evidence type="ECO:0000313" key="11">
    <source>
        <dbReference type="Proteomes" id="UP001500367"/>
    </source>
</evidence>
<evidence type="ECO:0000313" key="10">
    <source>
        <dbReference type="EMBL" id="GAA4079994.1"/>
    </source>
</evidence>
<gene>
    <name evidence="10" type="ORF">GCM10022389_27640</name>
</gene>
<evidence type="ECO:0000256" key="1">
    <source>
        <dbReference type="ARBA" id="ARBA00000971"/>
    </source>
</evidence>
<dbReference type="EMBL" id="BAABCT010000010">
    <property type="protein sequence ID" value="GAA4079994.1"/>
    <property type="molecule type" value="Genomic_DNA"/>
</dbReference>
<feature type="domain" description="PPIase FKBP-type" evidence="8">
    <location>
        <begin position="266"/>
        <end position="352"/>
    </location>
</feature>
<dbReference type="PRINTS" id="PR00153">
    <property type="entry name" value="CSAPPISMRASE"/>
</dbReference>
<comment type="similarity">
    <text evidence="2">Belongs to the cyclophilin-type PPIase family.</text>
</comment>
<dbReference type="SUPFAM" id="SSF54534">
    <property type="entry name" value="FKBP-like"/>
    <property type="match status" value="1"/>
</dbReference>
<protein>
    <recommendedName>
        <fullName evidence="3 6">peptidylprolyl isomerase</fullName>
        <ecNumber evidence="3 6">5.2.1.8</ecNumber>
    </recommendedName>
</protein>
<sequence>MKMKLKIMLLFFLGLTISNAQTKKKKIVKKPTTQVIAKVANPNDGIFAEIETTKGKIVLRLEYKKTPITVANFISLAEGTNPKVSETYKGKKFYDGLKFHRVIKDFMIQGGDPLGNGTGGPGYAFKDEITDLKHDKGGILSMANSGPKTNGSQFFITHKETSWLDGKHTVFGSVVTGMEVVNAIEQNDVINKITIVRKGNEASKFNATKVFEDYFTNKAAEEAKEAAAKAAANAIALKEFETAKTTSSGLKYIVLKEGTGAKPVATSNVKVHYTGSLLDGKVFDSSVQRGQPIDFGLNQVIPGWTEGVQLMTEGSKYKFLIPSKLAYGERGAGGVIPPNSDLIFEVELIKINQQ</sequence>
<dbReference type="CDD" id="cd00317">
    <property type="entry name" value="cyclophilin"/>
    <property type="match status" value="1"/>
</dbReference>
<dbReference type="Pfam" id="PF00254">
    <property type="entry name" value="FKBP_C"/>
    <property type="match status" value="1"/>
</dbReference>
<dbReference type="PROSITE" id="PS00170">
    <property type="entry name" value="CSA_PPIASE_1"/>
    <property type="match status" value="1"/>
</dbReference>
<dbReference type="InterPro" id="IPR046357">
    <property type="entry name" value="PPIase_dom_sf"/>
</dbReference>
<dbReference type="InterPro" id="IPR044666">
    <property type="entry name" value="Cyclophilin_A-like"/>
</dbReference>
<organism evidence="10 11">
    <name type="scientific">Flavobacterium cheonanense</name>
    <dbReference type="NCBI Taxonomy" id="706183"/>
    <lineage>
        <taxon>Bacteria</taxon>
        <taxon>Pseudomonadati</taxon>
        <taxon>Bacteroidota</taxon>
        <taxon>Flavobacteriia</taxon>
        <taxon>Flavobacteriales</taxon>
        <taxon>Flavobacteriaceae</taxon>
        <taxon>Flavobacterium</taxon>
    </lineage>
</organism>
<evidence type="ECO:0000259" key="9">
    <source>
        <dbReference type="PROSITE" id="PS50072"/>
    </source>
</evidence>
<dbReference type="PROSITE" id="PS50072">
    <property type="entry name" value="CSA_PPIASE_2"/>
    <property type="match status" value="1"/>
</dbReference>
<evidence type="ECO:0000256" key="2">
    <source>
        <dbReference type="ARBA" id="ARBA00007365"/>
    </source>
</evidence>
<name>A0ABP7W330_9FLAO</name>
<feature type="chain" id="PRO_5047201890" description="peptidylprolyl isomerase" evidence="7">
    <location>
        <begin position="21"/>
        <end position="354"/>
    </location>
</feature>
<dbReference type="PROSITE" id="PS50059">
    <property type="entry name" value="FKBP_PPIASE"/>
    <property type="match status" value="1"/>
</dbReference>
<accession>A0ABP7W330</accession>
<dbReference type="InterPro" id="IPR029000">
    <property type="entry name" value="Cyclophilin-like_dom_sf"/>
</dbReference>
<dbReference type="InterPro" id="IPR002130">
    <property type="entry name" value="Cyclophilin-type_PPIase_dom"/>
</dbReference>
<dbReference type="InterPro" id="IPR020892">
    <property type="entry name" value="Cyclophilin-type_PPIase_CS"/>
</dbReference>
<keyword evidence="4 6" id="KW-0697">Rotamase</keyword>
<evidence type="ECO:0000256" key="4">
    <source>
        <dbReference type="ARBA" id="ARBA00023110"/>
    </source>
</evidence>
<dbReference type="Proteomes" id="UP001500367">
    <property type="component" value="Unassembled WGS sequence"/>
</dbReference>